<dbReference type="Pfam" id="PF14076">
    <property type="entry name" value="DUF4258"/>
    <property type="match status" value="1"/>
</dbReference>
<dbReference type="STRING" id="1817895.AUJ95_01265"/>
<proteinExistence type="predicted"/>
<evidence type="ECO:0000313" key="1">
    <source>
        <dbReference type="EMBL" id="OIP42887.1"/>
    </source>
</evidence>
<protein>
    <recommendedName>
        <fullName evidence="3">DUF4258 domain-containing protein</fullName>
    </recommendedName>
</protein>
<dbReference type="Proteomes" id="UP000183085">
    <property type="component" value="Unassembled WGS sequence"/>
</dbReference>
<comment type="caution">
    <text evidence="1">The sequence shown here is derived from an EMBL/GenBank/DDBJ whole genome shotgun (WGS) entry which is preliminary data.</text>
</comment>
<sequence>MSIETICGDINFERITFGTHLIQRMWQNGISIDQVLDTILTGIVNKKENDESSYGKFNKFTISKDDIVVVVKDCNPAFIITANRR</sequence>
<reference evidence="1 2" key="1">
    <citation type="journal article" date="2016" name="Environ. Microbiol.">
        <title>Genomic resolution of a cold subsurface aquifer community provides metabolic insights for novel microbes adapted to high CO concentrations.</title>
        <authorList>
            <person name="Probst A.J."/>
            <person name="Castelle C.J."/>
            <person name="Singh A."/>
            <person name="Brown C.T."/>
            <person name="Anantharaman K."/>
            <person name="Sharon I."/>
            <person name="Hug L.A."/>
            <person name="Burstein D."/>
            <person name="Emerson J.B."/>
            <person name="Thomas B.C."/>
            <person name="Banfield J.F."/>
        </authorList>
    </citation>
    <scope>NUCLEOTIDE SEQUENCE [LARGE SCALE GENOMIC DNA]</scope>
    <source>
        <strain evidence="1">CG2_30_40_21</strain>
    </source>
</reference>
<dbReference type="AlphaFoldDB" id="A0A1J5EFX9"/>
<evidence type="ECO:0008006" key="3">
    <source>
        <dbReference type="Google" id="ProtNLM"/>
    </source>
</evidence>
<name>A0A1J5EFX9_9BACT</name>
<gene>
    <name evidence="1" type="ORF">AUJ95_01265</name>
</gene>
<accession>A0A1J5EFX9</accession>
<dbReference type="InterPro" id="IPR025354">
    <property type="entry name" value="DUF4258"/>
</dbReference>
<organism evidence="1 2">
    <name type="scientific">Candidatus Desantisbacteria bacterium CG2_30_40_21</name>
    <dbReference type="NCBI Taxonomy" id="1817895"/>
    <lineage>
        <taxon>Bacteria</taxon>
        <taxon>Candidatus Desantisiibacteriota</taxon>
    </lineage>
</organism>
<evidence type="ECO:0000313" key="2">
    <source>
        <dbReference type="Proteomes" id="UP000183085"/>
    </source>
</evidence>
<dbReference type="EMBL" id="MNYI01000034">
    <property type="protein sequence ID" value="OIP42887.1"/>
    <property type="molecule type" value="Genomic_DNA"/>
</dbReference>